<dbReference type="SUPFAM" id="SSF54211">
    <property type="entry name" value="Ribosomal protein S5 domain 2-like"/>
    <property type="match status" value="1"/>
</dbReference>
<protein>
    <recommendedName>
        <fullName evidence="4">GHMP kinase N-terminal domain-containing protein</fullName>
    </recommendedName>
</protein>
<reference evidence="5 6" key="1">
    <citation type="submission" date="2020-04" db="EMBL/GenBank/DDBJ databases">
        <title>Perkinsus olseni comparative genomics.</title>
        <authorList>
            <person name="Bogema D.R."/>
        </authorList>
    </citation>
    <scope>NUCLEOTIDE SEQUENCE [LARGE SCALE GENOMIC DNA]</scope>
    <source>
        <strain evidence="5 6">ATCC PRA-207</strain>
    </source>
</reference>
<comment type="similarity">
    <text evidence="1">Belongs to the GHMP kinase family. GalK subfamily.</text>
</comment>
<accession>A0A7J6U167</accession>
<dbReference type="GO" id="GO:0004335">
    <property type="term" value="F:galactokinase activity"/>
    <property type="evidence" value="ECO:0007669"/>
    <property type="project" value="TreeGrafter"/>
</dbReference>
<organism evidence="5 6">
    <name type="scientific">Perkinsus olseni</name>
    <name type="common">Perkinsus atlanticus</name>
    <dbReference type="NCBI Taxonomy" id="32597"/>
    <lineage>
        <taxon>Eukaryota</taxon>
        <taxon>Sar</taxon>
        <taxon>Alveolata</taxon>
        <taxon>Perkinsozoa</taxon>
        <taxon>Perkinsea</taxon>
        <taxon>Perkinsida</taxon>
        <taxon>Perkinsidae</taxon>
        <taxon>Perkinsus</taxon>
    </lineage>
</organism>
<feature type="non-terminal residue" evidence="5">
    <location>
        <position position="1"/>
    </location>
</feature>
<dbReference type="Pfam" id="PF00288">
    <property type="entry name" value="GHMP_kinases_N"/>
    <property type="match status" value="1"/>
</dbReference>
<dbReference type="PANTHER" id="PTHR10457:SF7">
    <property type="entry name" value="GALACTOKINASE-RELATED"/>
    <property type="match status" value="1"/>
</dbReference>
<keyword evidence="6" id="KW-1185">Reference proteome</keyword>
<gene>
    <name evidence="5" type="ORF">FOZ63_014184</name>
</gene>
<name>A0A7J6U167_PEROL</name>
<dbReference type="AlphaFoldDB" id="A0A7J6U167"/>
<dbReference type="GO" id="GO:0006012">
    <property type="term" value="P:galactose metabolic process"/>
    <property type="evidence" value="ECO:0007669"/>
    <property type="project" value="TreeGrafter"/>
</dbReference>
<keyword evidence="3" id="KW-0067">ATP-binding</keyword>
<evidence type="ECO:0000313" key="5">
    <source>
        <dbReference type="EMBL" id="KAF4751474.1"/>
    </source>
</evidence>
<dbReference type="PANTHER" id="PTHR10457">
    <property type="entry name" value="MEVALONATE KINASE/GALACTOKINASE"/>
    <property type="match status" value="1"/>
</dbReference>
<dbReference type="EMBL" id="JABANO010006630">
    <property type="protein sequence ID" value="KAF4751474.1"/>
    <property type="molecule type" value="Genomic_DNA"/>
</dbReference>
<evidence type="ECO:0000259" key="4">
    <source>
        <dbReference type="Pfam" id="PF00288"/>
    </source>
</evidence>
<evidence type="ECO:0000256" key="1">
    <source>
        <dbReference type="ARBA" id="ARBA00006566"/>
    </source>
</evidence>
<dbReference type="InterPro" id="IPR006204">
    <property type="entry name" value="GHMP_kinase_N_dom"/>
</dbReference>
<dbReference type="Proteomes" id="UP000553632">
    <property type="component" value="Unassembled WGS sequence"/>
</dbReference>
<evidence type="ECO:0000256" key="2">
    <source>
        <dbReference type="ARBA" id="ARBA00022741"/>
    </source>
</evidence>
<evidence type="ECO:0000313" key="6">
    <source>
        <dbReference type="Proteomes" id="UP000553632"/>
    </source>
</evidence>
<dbReference type="Gene3D" id="3.30.230.10">
    <property type="match status" value="1"/>
</dbReference>
<feature type="domain" description="GHMP kinase N-terminal" evidence="4">
    <location>
        <begin position="70"/>
        <end position="137"/>
    </location>
</feature>
<dbReference type="InterPro" id="IPR020568">
    <property type="entry name" value="Ribosomal_Su5_D2-typ_SF"/>
</dbReference>
<dbReference type="InterPro" id="IPR014721">
    <property type="entry name" value="Ribsml_uS5_D2-typ_fold_subgr"/>
</dbReference>
<comment type="caution">
    <text evidence="5">The sequence shown here is derived from an EMBL/GenBank/DDBJ whole genome shotgun (WGS) entry which is preliminary data.</text>
</comment>
<proteinExistence type="inferred from homology"/>
<sequence length="142" mass="15382">GTSAVHENISVSVAVDRYTVIVGRARQESSEVRVVSTSSSTVCAFQLPPIEGDGDEPAVEVRKCDWCQIIRSLIQELRQLSGIDISGFTAVVHGTIPPNQSMNSSAALEVAMAALLQRLFPQSFCTVSQMDMLLACRRADQK</sequence>
<dbReference type="GO" id="GO:0005829">
    <property type="term" value="C:cytosol"/>
    <property type="evidence" value="ECO:0007669"/>
    <property type="project" value="TreeGrafter"/>
</dbReference>
<evidence type="ECO:0000256" key="3">
    <source>
        <dbReference type="ARBA" id="ARBA00022840"/>
    </source>
</evidence>
<keyword evidence="2" id="KW-0547">Nucleotide-binding</keyword>
<feature type="non-terminal residue" evidence="5">
    <location>
        <position position="142"/>
    </location>
</feature>
<dbReference type="GO" id="GO:0005524">
    <property type="term" value="F:ATP binding"/>
    <property type="evidence" value="ECO:0007669"/>
    <property type="project" value="UniProtKB-KW"/>
</dbReference>